<dbReference type="AlphaFoldDB" id="A0A7X8TU79"/>
<accession>A0A7X8TU79</accession>
<dbReference type="Proteomes" id="UP000535589">
    <property type="component" value="Unassembled WGS sequence"/>
</dbReference>
<evidence type="ECO:0008006" key="3">
    <source>
        <dbReference type="Google" id="ProtNLM"/>
    </source>
</evidence>
<evidence type="ECO:0000313" key="2">
    <source>
        <dbReference type="Proteomes" id="UP000535589"/>
    </source>
</evidence>
<reference evidence="1 2" key="1">
    <citation type="submission" date="2020-04" db="EMBL/GenBank/DDBJ databases">
        <title>Vibrio sp. SM6, a novel species isolated from seawater.</title>
        <authorList>
            <person name="Wang X."/>
        </authorList>
    </citation>
    <scope>NUCLEOTIDE SEQUENCE [LARGE SCALE GENOMIC DNA]</scope>
    <source>
        <strain evidence="1 2">SM6</strain>
    </source>
</reference>
<evidence type="ECO:0000313" key="1">
    <source>
        <dbReference type="EMBL" id="NLS14899.1"/>
    </source>
</evidence>
<gene>
    <name evidence="1" type="ORF">HGP28_18745</name>
</gene>
<name>A0A7X8TU79_9VIBR</name>
<dbReference type="EMBL" id="JABAIK010000037">
    <property type="protein sequence ID" value="NLS14899.1"/>
    <property type="molecule type" value="Genomic_DNA"/>
</dbReference>
<organism evidence="1 2">
    <name type="scientific">Vibrio agarilyticus</name>
    <dbReference type="NCBI Taxonomy" id="2726741"/>
    <lineage>
        <taxon>Bacteria</taxon>
        <taxon>Pseudomonadati</taxon>
        <taxon>Pseudomonadota</taxon>
        <taxon>Gammaproteobacteria</taxon>
        <taxon>Vibrionales</taxon>
        <taxon>Vibrionaceae</taxon>
        <taxon>Vibrio</taxon>
    </lineage>
</organism>
<sequence length="174" mass="20380">MRRTRKVDALMHKLLIEKRMDGFSVVELRNASLAYVETPCDLHELRKRLYRQLQRFESNNWLRAEGSRVDKRYFQTEQMNNFDFVPKIISVAHNEPETPTLAVLTRERNESRGELEIALGEVDEYQSLIQRFPELEPKLDVLLAQSRERSAQLLGKVNVLTKVLDTFACEQTIC</sequence>
<dbReference type="RefSeq" id="WP_168837969.1">
    <property type="nucleotide sequence ID" value="NZ_JABAIK010000037.1"/>
</dbReference>
<protein>
    <recommendedName>
        <fullName evidence="3">Transcriptional regulator VspR</fullName>
    </recommendedName>
</protein>
<comment type="caution">
    <text evidence="1">The sequence shown here is derived from an EMBL/GenBank/DDBJ whole genome shotgun (WGS) entry which is preliminary data.</text>
</comment>
<proteinExistence type="predicted"/>
<keyword evidence="2" id="KW-1185">Reference proteome</keyword>